<dbReference type="SUPFAM" id="SSF51735">
    <property type="entry name" value="NAD(P)-binding Rossmann-fold domains"/>
    <property type="match status" value="1"/>
</dbReference>
<dbReference type="CDD" id="cd08946">
    <property type="entry name" value="SDR_e"/>
    <property type="match status" value="1"/>
</dbReference>
<protein>
    <submittedName>
        <fullName evidence="2">NAD(P)-dependent oxidoreductase</fullName>
    </submittedName>
</protein>
<feature type="domain" description="NAD-dependent epimerase/dehydratase" evidence="1">
    <location>
        <begin position="5"/>
        <end position="225"/>
    </location>
</feature>
<dbReference type="InterPro" id="IPR001509">
    <property type="entry name" value="Epimerase_deHydtase"/>
</dbReference>
<proteinExistence type="predicted"/>
<reference evidence="2 3" key="1">
    <citation type="submission" date="2024-01" db="EMBL/GenBank/DDBJ databases">
        <title>Genomic insights into the taxonomy and metabolism of the cyanobacterium Pannus brasiliensis CCIBt3594.</title>
        <authorList>
            <person name="Machado M."/>
            <person name="Botero N.B."/>
            <person name="Andreote A.P.D."/>
            <person name="Feitosa A.M.T."/>
            <person name="Popin R."/>
            <person name="Sivonen K."/>
            <person name="Fiore M.F."/>
        </authorList>
    </citation>
    <scope>NUCLEOTIDE SEQUENCE [LARGE SCALE GENOMIC DNA]</scope>
    <source>
        <strain evidence="2 3">CCIBt3594</strain>
    </source>
</reference>
<dbReference type="InterPro" id="IPR036291">
    <property type="entry name" value="NAD(P)-bd_dom_sf"/>
</dbReference>
<evidence type="ECO:0000313" key="3">
    <source>
        <dbReference type="Proteomes" id="UP001328733"/>
    </source>
</evidence>
<dbReference type="EMBL" id="JBAFSM010000004">
    <property type="protein sequence ID" value="MEG3436210.1"/>
    <property type="molecule type" value="Genomic_DNA"/>
</dbReference>
<comment type="caution">
    <text evidence="2">The sequence shown here is derived from an EMBL/GenBank/DDBJ whole genome shotgun (WGS) entry which is preliminary data.</text>
</comment>
<dbReference type="PANTHER" id="PTHR43245">
    <property type="entry name" value="BIFUNCTIONAL POLYMYXIN RESISTANCE PROTEIN ARNA"/>
    <property type="match status" value="1"/>
</dbReference>
<evidence type="ECO:0000313" key="2">
    <source>
        <dbReference type="EMBL" id="MEG3436210.1"/>
    </source>
</evidence>
<evidence type="ECO:0000259" key="1">
    <source>
        <dbReference type="Pfam" id="PF01370"/>
    </source>
</evidence>
<gene>
    <name evidence="2" type="ORF">V0288_03685</name>
</gene>
<dbReference type="AlphaFoldDB" id="A0AAW9QM39"/>
<dbReference type="Gene3D" id="3.40.50.720">
    <property type="entry name" value="NAD(P)-binding Rossmann-like Domain"/>
    <property type="match status" value="1"/>
</dbReference>
<accession>A0AAW9QM39</accession>
<keyword evidence="3" id="KW-1185">Reference proteome</keyword>
<dbReference type="RefSeq" id="WP_332863666.1">
    <property type="nucleotide sequence ID" value="NZ_JBAFSM010000004.1"/>
</dbReference>
<dbReference type="InterPro" id="IPR050177">
    <property type="entry name" value="Lipid_A_modif_metabolic_enz"/>
</dbReference>
<dbReference type="Pfam" id="PF01370">
    <property type="entry name" value="Epimerase"/>
    <property type="match status" value="1"/>
</dbReference>
<name>A0AAW9QM39_9CHRO</name>
<organism evidence="2 3">
    <name type="scientific">Pannus brasiliensis CCIBt3594</name>
    <dbReference type="NCBI Taxonomy" id="1427578"/>
    <lineage>
        <taxon>Bacteria</taxon>
        <taxon>Bacillati</taxon>
        <taxon>Cyanobacteriota</taxon>
        <taxon>Cyanophyceae</taxon>
        <taxon>Oscillatoriophycideae</taxon>
        <taxon>Chroococcales</taxon>
        <taxon>Microcystaceae</taxon>
        <taxon>Pannus</taxon>
    </lineage>
</organism>
<dbReference type="Proteomes" id="UP001328733">
    <property type="component" value="Unassembled WGS sequence"/>
</dbReference>
<sequence length="292" mass="32506">MKKCLITGATGLIGSQLLEYLNQNWSIVALSRNSIPSYPTVKTIDIDLSKPWSRDILPEKIDAVIHLAQSEHFREFPQKSEHIFQVNTSTTLQLIDRAIQANAKVFVLASTGGVYGFGDEPFGEDTSINSASNLGFYASTKLCSEILVNNYKSLIDIVILRFFFVYGRGQRKTMLIPRLVRSVLQEQPIILQGSDGIRVNPIHVSDAAKAIVRSLSLKGSYTINIAGSEILSLRQIGETIATTVKKEPIFEVQMDKTPQNILGDNSRMKKLLHDPEINFLEGIKDVVRSETN</sequence>